<dbReference type="Pfam" id="PF12502">
    <property type="entry name" value="DUF3710"/>
    <property type="match status" value="1"/>
</dbReference>
<dbReference type="InterPro" id="IPR022183">
    <property type="entry name" value="DUF3710"/>
</dbReference>
<dbReference type="Proteomes" id="UP000436181">
    <property type="component" value="Unassembled WGS sequence"/>
</dbReference>
<feature type="compositionally biased region" description="Low complexity" evidence="1">
    <location>
        <begin position="19"/>
        <end position="37"/>
    </location>
</feature>
<gene>
    <name evidence="2" type="ORF">F8377_04570</name>
</gene>
<reference evidence="2 3" key="1">
    <citation type="submission" date="2019-10" db="EMBL/GenBank/DDBJ databases">
        <title>Corynebacterium sp novel species isolated from the respiratory tract of Marmot.</title>
        <authorList>
            <person name="Zhang G."/>
        </authorList>
    </citation>
    <scope>NUCLEOTIDE SEQUENCE [LARGE SCALE GENOMIC DNA]</scope>
    <source>
        <strain evidence="2 3">336</strain>
    </source>
</reference>
<comment type="caution">
    <text evidence="2">The sequence shown here is derived from an EMBL/GenBank/DDBJ whole genome shotgun (WGS) entry which is preliminary data.</text>
</comment>
<evidence type="ECO:0000313" key="2">
    <source>
        <dbReference type="EMBL" id="KAB3523410.1"/>
    </source>
</evidence>
<feature type="region of interest" description="Disordered" evidence="1">
    <location>
        <begin position="220"/>
        <end position="245"/>
    </location>
</feature>
<sequence length="245" mass="26356">MFGRKKKRDNQQPQQSEQPAVDAAAAPGTAETPAEPVFDPINGDFGPFDADSVDYRAFDFSDFAKGGLDLGSVLVPVPHEAEVQVEMNEQGPQMIHVVTPFGRVTPVAFAAPRNGDLWSEAVEEIVQGMTNDGMTVSQEEGPWGPEVVADAGNGTMRVIGANGPRWMFRLTLAGPTDRAAELAELARGIISRTFVRRGQDPIPAGNSLPIQMPEAMAEELAKHMQERAQNAEAAQNPTHEGPSDQ</sequence>
<name>A0ABQ6VG79_9CORY</name>
<keyword evidence="3" id="KW-1185">Reference proteome</keyword>
<organism evidence="2 3">
    <name type="scientific">Corynebacterium zhongnanshanii</name>
    <dbReference type="NCBI Taxonomy" id="2768834"/>
    <lineage>
        <taxon>Bacteria</taxon>
        <taxon>Bacillati</taxon>
        <taxon>Actinomycetota</taxon>
        <taxon>Actinomycetes</taxon>
        <taxon>Mycobacteriales</taxon>
        <taxon>Corynebacteriaceae</taxon>
        <taxon>Corynebacterium</taxon>
    </lineage>
</organism>
<feature type="compositionally biased region" description="Low complexity" evidence="1">
    <location>
        <begin position="227"/>
        <end position="236"/>
    </location>
</feature>
<protein>
    <submittedName>
        <fullName evidence="2">DUF3710 domain-containing protein</fullName>
    </submittedName>
</protein>
<proteinExistence type="predicted"/>
<dbReference type="RefSeq" id="WP_151844116.1">
    <property type="nucleotide sequence ID" value="NZ_WBZJ01000001.1"/>
</dbReference>
<accession>A0ABQ6VG79</accession>
<feature type="region of interest" description="Disordered" evidence="1">
    <location>
        <begin position="1"/>
        <end position="45"/>
    </location>
</feature>
<evidence type="ECO:0000313" key="3">
    <source>
        <dbReference type="Proteomes" id="UP000436181"/>
    </source>
</evidence>
<evidence type="ECO:0000256" key="1">
    <source>
        <dbReference type="SAM" id="MobiDB-lite"/>
    </source>
</evidence>
<dbReference type="EMBL" id="WBZJ01000001">
    <property type="protein sequence ID" value="KAB3523410.1"/>
    <property type="molecule type" value="Genomic_DNA"/>
</dbReference>